<proteinExistence type="predicted"/>
<dbReference type="InterPro" id="IPR003593">
    <property type="entry name" value="AAA+_ATPase"/>
</dbReference>
<dbReference type="InterPro" id="IPR004606">
    <property type="entry name" value="Mop_domain"/>
</dbReference>
<dbReference type="Gene3D" id="3.40.50.300">
    <property type="entry name" value="P-loop containing nucleotide triphosphate hydrolases"/>
    <property type="match status" value="1"/>
</dbReference>
<comment type="caution">
    <text evidence="8">The sequence shown here is derived from an EMBL/GenBank/DDBJ whole genome shotgun (WGS) entry which is preliminary data.</text>
</comment>
<sequence>MNSLHLRATLGSRGIDLELDVLEGETVAVLGPNGAGKSTLLQLISGVVAPDAGIVRLGEDVLTDTASNTIVPIHARGVATLAQEALLFPHMDARTNVAFAPRSTGANRATARAVADTWLGAVGASHLADRRPAQLSGGQAQRIAIARALAADPRLLLLDEPLAALDVDTAPGIRRVLRTVLRESGRTALIVTHDLLDVVALADSVAVIDGGRVVERGSVTEVLTAPRSEFGARIAGVNLISGRAVDAENSTSLTTNWGVTVHGSGRHTTGTSVVAVFSPAAVSVHLTAPHASPRNVFEVVIEEMEVQGSGIRVRSRPQPDGSPGMAADITPAAVSDLGLEPGRSVFFVVKSREVALHPALPSAARSDGYRRS</sequence>
<dbReference type="InterPro" id="IPR017871">
    <property type="entry name" value="ABC_transporter-like_CS"/>
</dbReference>
<dbReference type="EMBL" id="JBBPCN010000001">
    <property type="protein sequence ID" value="MEK8071918.1"/>
    <property type="molecule type" value="Genomic_DNA"/>
</dbReference>
<dbReference type="SUPFAM" id="SSF52540">
    <property type="entry name" value="P-loop containing nucleoside triphosphate hydrolases"/>
    <property type="match status" value="1"/>
</dbReference>
<dbReference type="GO" id="GO:0005524">
    <property type="term" value="F:ATP binding"/>
    <property type="evidence" value="ECO:0007669"/>
    <property type="project" value="UniProtKB-KW"/>
</dbReference>
<reference evidence="8 9" key="1">
    <citation type="submission" date="2024-03" db="EMBL/GenBank/DDBJ databases">
        <title>Rhodococcus navarretei sp. nov. and Pseudarthrobacter quantumdoti sp. nov., two new species with the ability to biosynthesize Quantum Dots isolated from soil samples at Union Glacier, Antarctica.</title>
        <authorList>
            <person name="Vargas M."/>
        </authorList>
    </citation>
    <scope>NUCLEOTIDE SEQUENCE [LARGE SCALE GENOMIC DNA]</scope>
    <source>
        <strain evidence="8 9">EXRC-4A-4</strain>
    </source>
</reference>
<keyword evidence="4 8" id="KW-0067">ATP-binding</keyword>
<dbReference type="PANTHER" id="PTHR42781">
    <property type="entry name" value="SPERMIDINE/PUTRESCINE IMPORT ATP-BINDING PROTEIN POTA"/>
    <property type="match status" value="1"/>
</dbReference>
<evidence type="ECO:0000256" key="1">
    <source>
        <dbReference type="ARBA" id="ARBA00022448"/>
    </source>
</evidence>
<dbReference type="Proteomes" id="UP001456513">
    <property type="component" value="Unassembled WGS sequence"/>
</dbReference>
<accession>A0ABU9CX30</accession>
<dbReference type="SMART" id="SM00382">
    <property type="entry name" value="AAA"/>
    <property type="match status" value="1"/>
</dbReference>
<organism evidence="8 9">
    <name type="scientific">Rhodococcus navarretei</name>
    <dbReference type="NCBI Taxonomy" id="3128981"/>
    <lineage>
        <taxon>Bacteria</taxon>
        <taxon>Bacillati</taxon>
        <taxon>Actinomycetota</taxon>
        <taxon>Actinomycetes</taxon>
        <taxon>Mycobacteriales</taxon>
        <taxon>Nocardiaceae</taxon>
        <taxon>Rhodococcus</taxon>
    </lineage>
</organism>
<dbReference type="Pfam" id="PF00005">
    <property type="entry name" value="ABC_tran"/>
    <property type="match status" value="1"/>
</dbReference>
<evidence type="ECO:0000256" key="3">
    <source>
        <dbReference type="ARBA" id="ARBA00022741"/>
    </source>
</evidence>
<protein>
    <submittedName>
        <fullName evidence="8">ATP-binding cassette domain-containing protein</fullName>
    </submittedName>
</protein>
<keyword evidence="9" id="KW-1185">Reference proteome</keyword>
<dbReference type="PROSITE" id="PS51866">
    <property type="entry name" value="MOP"/>
    <property type="match status" value="1"/>
</dbReference>
<dbReference type="Pfam" id="PF03459">
    <property type="entry name" value="TOBE"/>
    <property type="match status" value="1"/>
</dbReference>
<evidence type="ECO:0000259" key="7">
    <source>
        <dbReference type="PROSITE" id="PS51866"/>
    </source>
</evidence>
<feature type="domain" description="ABC transporter" evidence="6">
    <location>
        <begin position="1"/>
        <end position="235"/>
    </location>
</feature>
<evidence type="ECO:0000313" key="9">
    <source>
        <dbReference type="Proteomes" id="UP001456513"/>
    </source>
</evidence>
<evidence type="ECO:0000256" key="2">
    <source>
        <dbReference type="ARBA" id="ARBA00022505"/>
    </source>
</evidence>
<name>A0ABU9CX30_9NOCA</name>
<keyword evidence="3" id="KW-0547">Nucleotide-binding</keyword>
<dbReference type="PROSITE" id="PS00211">
    <property type="entry name" value="ABC_TRANSPORTER_1"/>
    <property type="match status" value="1"/>
</dbReference>
<dbReference type="Gene3D" id="2.40.50.100">
    <property type="match status" value="1"/>
</dbReference>
<dbReference type="SUPFAM" id="SSF50331">
    <property type="entry name" value="MOP-like"/>
    <property type="match status" value="1"/>
</dbReference>
<dbReference type="InterPro" id="IPR005116">
    <property type="entry name" value="Transp-assoc_OB_typ1"/>
</dbReference>
<keyword evidence="2 5" id="KW-0500">Molybdenum</keyword>
<dbReference type="PROSITE" id="PS50893">
    <property type="entry name" value="ABC_TRANSPORTER_2"/>
    <property type="match status" value="1"/>
</dbReference>
<evidence type="ECO:0000256" key="5">
    <source>
        <dbReference type="PROSITE-ProRule" id="PRU01213"/>
    </source>
</evidence>
<gene>
    <name evidence="8" type="ORF">AABD04_13835</name>
</gene>
<feature type="domain" description="Mop" evidence="7">
    <location>
        <begin position="290"/>
        <end position="358"/>
    </location>
</feature>
<dbReference type="PANTHER" id="PTHR42781:SF4">
    <property type="entry name" value="SPERMIDINE_PUTRESCINE IMPORT ATP-BINDING PROTEIN POTA"/>
    <property type="match status" value="1"/>
</dbReference>
<dbReference type="InterPro" id="IPR003439">
    <property type="entry name" value="ABC_transporter-like_ATP-bd"/>
</dbReference>
<dbReference type="InterPro" id="IPR050093">
    <property type="entry name" value="ABC_SmlMolc_Importer"/>
</dbReference>
<evidence type="ECO:0000259" key="6">
    <source>
        <dbReference type="PROSITE" id="PS50893"/>
    </source>
</evidence>
<dbReference type="InterPro" id="IPR027417">
    <property type="entry name" value="P-loop_NTPase"/>
</dbReference>
<keyword evidence="1" id="KW-0813">Transport</keyword>
<evidence type="ECO:0000256" key="4">
    <source>
        <dbReference type="ARBA" id="ARBA00022840"/>
    </source>
</evidence>
<dbReference type="InterPro" id="IPR008995">
    <property type="entry name" value="Mo/tungstate-bd_C_term_dom"/>
</dbReference>
<evidence type="ECO:0000313" key="8">
    <source>
        <dbReference type="EMBL" id="MEK8071918.1"/>
    </source>
</evidence>
<dbReference type="RefSeq" id="WP_341441532.1">
    <property type="nucleotide sequence ID" value="NZ_JBBPCN010000001.1"/>
</dbReference>